<dbReference type="AlphaFoldDB" id="A0A166M6Q0"/>
<reference evidence="2 3" key="1">
    <citation type="journal article" date="2016" name="Mol. Biol. Evol.">
        <title>Comparative Genomics of Early-Diverging Mushroom-Forming Fungi Provides Insights into the Origins of Lignocellulose Decay Capabilities.</title>
        <authorList>
            <person name="Nagy L.G."/>
            <person name="Riley R."/>
            <person name="Tritt A."/>
            <person name="Adam C."/>
            <person name="Daum C."/>
            <person name="Floudas D."/>
            <person name="Sun H."/>
            <person name="Yadav J.S."/>
            <person name="Pangilinan J."/>
            <person name="Larsson K.H."/>
            <person name="Matsuura K."/>
            <person name="Barry K."/>
            <person name="Labutti K."/>
            <person name="Kuo R."/>
            <person name="Ohm R.A."/>
            <person name="Bhattacharya S.S."/>
            <person name="Shirouzu T."/>
            <person name="Yoshinaga Y."/>
            <person name="Martin F.M."/>
            <person name="Grigoriev I.V."/>
            <person name="Hibbett D.S."/>
        </authorList>
    </citation>
    <scope>NUCLEOTIDE SEQUENCE [LARGE SCALE GENOMIC DNA]</scope>
    <source>
        <strain evidence="2 3">CBS 109695</strain>
    </source>
</reference>
<keyword evidence="3" id="KW-1185">Reference proteome</keyword>
<dbReference type="EMBL" id="KV417531">
    <property type="protein sequence ID" value="KZP23693.1"/>
    <property type="molecule type" value="Genomic_DNA"/>
</dbReference>
<evidence type="ECO:0000256" key="1">
    <source>
        <dbReference type="SAM" id="MobiDB-lite"/>
    </source>
</evidence>
<organism evidence="2 3">
    <name type="scientific">Athelia psychrophila</name>
    <dbReference type="NCBI Taxonomy" id="1759441"/>
    <lineage>
        <taxon>Eukaryota</taxon>
        <taxon>Fungi</taxon>
        <taxon>Dikarya</taxon>
        <taxon>Basidiomycota</taxon>
        <taxon>Agaricomycotina</taxon>
        <taxon>Agaricomycetes</taxon>
        <taxon>Agaricomycetidae</taxon>
        <taxon>Atheliales</taxon>
        <taxon>Atheliaceae</taxon>
        <taxon>Athelia</taxon>
    </lineage>
</organism>
<protein>
    <submittedName>
        <fullName evidence="2">Uncharacterized protein</fullName>
    </submittedName>
</protein>
<evidence type="ECO:0000313" key="3">
    <source>
        <dbReference type="Proteomes" id="UP000076532"/>
    </source>
</evidence>
<evidence type="ECO:0000313" key="2">
    <source>
        <dbReference type="EMBL" id="KZP23693.1"/>
    </source>
</evidence>
<accession>A0A166M6Q0</accession>
<dbReference type="Proteomes" id="UP000076532">
    <property type="component" value="Unassembled WGS sequence"/>
</dbReference>
<gene>
    <name evidence="2" type="ORF">FIBSPDRAFT_1042838</name>
</gene>
<sequence length="95" mass="10127">MTSYNTVLHPTRASNVTNVNGDHLTFHCARDIIILHFHAPGPSTPPDRDHTDASATGASPAAGDESGTLPRAAQDANVAQAPRSVLRRFLRVFGL</sequence>
<proteinExistence type="predicted"/>
<feature type="region of interest" description="Disordered" evidence="1">
    <location>
        <begin position="38"/>
        <end position="80"/>
    </location>
</feature>
<name>A0A166M6Q0_9AGAM</name>